<feature type="transmembrane region" description="Helical" evidence="14">
    <location>
        <begin position="317"/>
        <end position="336"/>
    </location>
</feature>
<keyword evidence="3 12" id="KW-0812">Transmembrane</keyword>
<dbReference type="PROSITE" id="PS00237">
    <property type="entry name" value="G_PROTEIN_RECEP_F1_1"/>
    <property type="match status" value="1"/>
</dbReference>
<comment type="subcellular location">
    <subcellularLocation>
        <location evidence="1">Cell membrane</location>
        <topology evidence="1">Multi-pass membrane protein</topology>
    </subcellularLocation>
</comment>
<evidence type="ECO:0000313" key="18">
    <source>
        <dbReference type="Proteomes" id="UP000000539"/>
    </source>
</evidence>
<evidence type="ECO:0000256" key="15">
    <source>
        <dbReference type="SAM" id="SignalP"/>
    </source>
</evidence>
<feature type="transmembrane region" description="Helical" evidence="14">
    <location>
        <begin position="484"/>
        <end position="507"/>
    </location>
</feature>
<keyword evidence="7 11" id="KW-1015">Disulfide bond</keyword>
<feature type="transmembrane region" description="Helical" evidence="14">
    <location>
        <begin position="443"/>
        <end position="472"/>
    </location>
</feature>
<dbReference type="GO" id="GO:0007596">
    <property type="term" value="P:blood coagulation"/>
    <property type="evidence" value="ECO:0007669"/>
    <property type="project" value="InterPro"/>
</dbReference>
<dbReference type="InterPro" id="IPR017452">
    <property type="entry name" value="GPCR_Rhodpsn_7TM"/>
</dbReference>
<evidence type="ECO:0000256" key="2">
    <source>
        <dbReference type="ARBA" id="ARBA00022475"/>
    </source>
</evidence>
<dbReference type="Ensembl" id="ENSGALT00010027627.1">
    <property type="protein sequence ID" value="ENSGALP00010015824.1"/>
    <property type="gene ID" value="ENSGALG00010011548.1"/>
</dbReference>
<dbReference type="GlyGen" id="A0A8V0YDR6">
    <property type="glycosylation" value="2 sites"/>
</dbReference>
<keyword evidence="18" id="KW-1185">Reference proteome</keyword>
<keyword evidence="4 14" id="KW-1133">Transmembrane helix</keyword>
<feature type="disulfide bond" evidence="11">
    <location>
        <begin position="352"/>
        <end position="431"/>
    </location>
</feature>
<dbReference type="GO" id="GO:0007186">
    <property type="term" value="P:G protein-coupled receptor signaling pathway"/>
    <property type="evidence" value="ECO:0000318"/>
    <property type="project" value="GO_Central"/>
</dbReference>
<evidence type="ECO:0000256" key="8">
    <source>
        <dbReference type="ARBA" id="ARBA00023170"/>
    </source>
</evidence>
<dbReference type="Proteomes" id="UP000000539">
    <property type="component" value="Chromosome 13"/>
</dbReference>
<evidence type="ECO:0000256" key="11">
    <source>
        <dbReference type="PIRSR" id="PIRSR603912-52"/>
    </source>
</evidence>
<evidence type="ECO:0000256" key="1">
    <source>
        <dbReference type="ARBA" id="ARBA00004651"/>
    </source>
</evidence>
<dbReference type="Gene3D" id="1.20.1070.10">
    <property type="entry name" value="Rhodopsin 7-helix transmembrane proteins"/>
    <property type="match status" value="1"/>
</dbReference>
<evidence type="ECO:0000256" key="9">
    <source>
        <dbReference type="ARBA" id="ARBA00023180"/>
    </source>
</evidence>
<dbReference type="PANTHER" id="PTHR24232:SF22">
    <property type="entry name" value="PROTEINASE-ACTIVATED RECEPTOR 4"/>
    <property type="match status" value="1"/>
</dbReference>
<evidence type="ECO:0000256" key="12">
    <source>
        <dbReference type="RuleBase" id="RU000688"/>
    </source>
</evidence>
<evidence type="ECO:0000256" key="13">
    <source>
        <dbReference type="SAM" id="MobiDB-lite"/>
    </source>
</evidence>
<evidence type="ECO:0000256" key="3">
    <source>
        <dbReference type="ARBA" id="ARBA00022692"/>
    </source>
</evidence>
<organism evidence="17 18">
    <name type="scientific">Gallus gallus</name>
    <name type="common">Chicken</name>
    <dbReference type="NCBI Taxonomy" id="9031"/>
    <lineage>
        <taxon>Eukaryota</taxon>
        <taxon>Metazoa</taxon>
        <taxon>Chordata</taxon>
        <taxon>Craniata</taxon>
        <taxon>Vertebrata</taxon>
        <taxon>Euteleostomi</taxon>
        <taxon>Archelosauria</taxon>
        <taxon>Archosauria</taxon>
        <taxon>Dinosauria</taxon>
        <taxon>Saurischia</taxon>
        <taxon>Theropoda</taxon>
        <taxon>Coelurosauria</taxon>
        <taxon>Aves</taxon>
        <taxon>Neognathae</taxon>
        <taxon>Galloanserae</taxon>
        <taxon>Galliformes</taxon>
        <taxon>Phasianidae</taxon>
        <taxon>Phasianinae</taxon>
        <taxon>Gallus</taxon>
    </lineage>
</organism>
<keyword evidence="6 14" id="KW-0472">Membrane</keyword>
<name>A0A8V0YDR6_CHICK</name>
<dbReference type="PROSITE" id="PS50262">
    <property type="entry name" value="G_PROTEIN_RECEP_F1_2"/>
    <property type="match status" value="1"/>
</dbReference>
<dbReference type="FunCoup" id="A0A8V0YDR6">
    <property type="interactions" value="99"/>
</dbReference>
<feature type="region of interest" description="Disordered" evidence="13">
    <location>
        <begin position="78"/>
        <end position="100"/>
    </location>
</feature>
<comment type="similarity">
    <text evidence="12">Belongs to the G-protein coupled receptor 1 family.</text>
</comment>
<dbReference type="GO" id="GO:0005886">
    <property type="term" value="C:plasma membrane"/>
    <property type="evidence" value="ECO:0000318"/>
    <property type="project" value="GO_Central"/>
</dbReference>
<feature type="transmembrane region" description="Helical" evidence="14">
    <location>
        <begin position="519"/>
        <end position="543"/>
    </location>
</feature>
<evidence type="ECO:0000313" key="17">
    <source>
        <dbReference type="Ensembl" id="ENSGALP00010015824.1"/>
    </source>
</evidence>
<sequence>MSPTPSCPHPPLLLLLLLPLSSHALPPQGSPLSPLSLHGPLATVWHFLCVMLCPGLCHQAVTPPCFRRTQGAENVEWSHPEPAWWQEGDRDKSGSSGRPTPLNSVHICSRCASAALAGRCPLSPAVVCKPSLHSYVTSASSFWWLESPILMGLSDIRETITLDCHILPLAAGESGSVRTRGRRERGGTRWTSCCGNVWLGQPCQRHSRGRSFCRGHPTDMARLVTSPGFAGFCVTLLLGLATQLPLAHGKGRSFLHLTPHEEAECPDASLESFLNSTTTTILLPTLYSVVLLVGLPANALACWVLAKNFRRCSSSLFLLNLAAADLLFILLLPFKISYHLLGNHWLFGDYLCRTMVALFYGNMYTSILFLTCIGVERYVSVAHPFLWKGSMGTWGRAGICVAIWLLVGLGVSPLLFYPQTEHISKLNITTCHDVQGKDNFFQHYFLCLVGLGFGVPFVLMIISHGCILARLLGKQNNYRHVVRVLVVVLLAFLLCFTPSNVLLLMHYLRQDTGCNNITYSWYALALAFSAFNNCFDPFLYFYVSKDFRGWIRDAGCCLWGLGTKGEWKKAALPLRSSEQSQL</sequence>
<dbReference type="Pfam" id="PF00001">
    <property type="entry name" value="7tm_1"/>
    <property type="match status" value="1"/>
</dbReference>
<dbReference type="GeneTree" id="ENSGT01050000244840"/>
<dbReference type="PRINTS" id="PR00237">
    <property type="entry name" value="GPCRRHODOPSN"/>
</dbReference>
<evidence type="ECO:0000256" key="10">
    <source>
        <dbReference type="ARBA" id="ARBA00023224"/>
    </source>
</evidence>
<keyword evidence="2" id="KW-1003">Cell membrane</keyword>
<feature type="signal peptide" evidence="15">
    <location>
        <begin position="1"/>
        <end position="24"/>
    </location>
</feature>
<evidence type="ECO:0000256" key="4">
    <source>
        <dbReference type="ARBA" id="ARBA00022989"/>
    </source>
</evidence>
<evidence type="ECO:0000256" key="5">
    <source>
        <dbReference type="ARBA" id="ARBA00023040"/>
    </source>
</evidence>
<protein>
    <recommendedName>
        <fullName evidence="16">G-protein coupled receptors family 1 profile domain-containing protein</fullName>
    </recommendedName>
</protein>
<dbReference type="SUPFAM" id="SSF81321">
    <property type="entry name" value="Family A G protein-coupled receptor-like"/>
    <property type="match status" value="1"/>
</dbReference>
<reference evidence="17" key="2">
    <citation type="submission" date="2025-08" db="UniProtKB">
        <authorList>
            <consortium name="Ensembl"/>
        </authorList>
    </citation>
    <scope>IDENTIFICATION</scope>
    <source>
        <strain evidence="17">broiler</strain>
    </source>
</reference>
<dbReference type="GO" id="GO:0015057">
    <property type="term" value="F:thrombin-activated receptor activity"/>
    <property type="evidence" value="ECO:0007669"/>
    <property type="project" value="InterPro"/>
</dbReference>
<dbReference type="InterPro" id="IPR000276">
    <property type="entry name" value="GPCR_Rhodpsn"/>
</dbReference>
<dbReference type="FunFam" id="1.20.1070.10:FF:000040">
    <property type="entry name" value="Coagulation factor 2 (thrombin) receptor"/>
    <property type="match status" value="1"/>
</dbReference>
<dbReference type="OrthoDB" id="9370401at2759"/>
<gene>
    <name evidence="17" type="primary">LOC416197</name>
</gene>
<dbReference type="AlphaFoldDB" id="A0A8V0YDR6"/>
<dbReference type="PRINTS" id="PR01428">
    <property type="entry name" value="PROTEASEAR"/>
</dbReference>
<feature type="transmembrane region" description="Helical" evidence="14">
    <location>
        <begin position="396"/>
        <end position="417"/>
    </location>
</feature>
<feature type="transmembrane region" description="Helical" evidence="14">
    <location>
        <begin position="220"/>
        <end position="241"/>
    </location>
</feature>
<evidence type="ECO:0000256" key="14">
    <source>
        <dbReference type="SAM" id="Phobius"/>
    </source>
</evidence>
<keyword evidence="10 12" id="KW-0807">Transducer</keyword>
<evidence type="ECO:0000256" key="6">
    <source>
        <dbReference type="ARBA" id="ARBA00023136"/>
    </source>
</evidence>
<feature type="chain" id="PRO_5036488415" description="G-protein coupled receptors family 1 profile domain-containing protein" evidence="15">
    <location>
        <begin position="25"/>
        <end position="582"/>
    </location>
</feature>
<dbReference type="InterPro" id="IPR003912">
    <property type="entry name" value="Protea_act_rcpt"/>
</dbReference>
<keyword evidence="9" id="KW-0325">Glycoprotein</keyword>
<dbReference type="GO" id="GO:0004930">
    <property type="term" value="F:G protein-coupled receptor activity"/>
    <property type="evidence" value="ECO:0000318"/>
    <property type="project" value="GO_Central"/>
</dbReference>
<evidence type="ECO:0000256" key="7">
    <source>
        <dbReference type="ARBA" id="ARBA00023157"/>
    </source>
</evidence>
<keyword evidence="8 12" id="KW-0675">Receptor</keyword>
<feature type="transmembrane region" description="Helical" evidence="14">
    <location>
        <begin position="281"/>
        <end position="305"/>
    </location>
</feature>
<accession>A0A8V0YDR6</accession>
<evidence type="ECO:0000259" key="16">
    <source>
        <dbReference type="PROSITE" id="PS50262"/>
    </source>
</evidence>
<proteinExistence type="inferred from homology"/>
<feature type="domain" description="G-protein coupled receptors family 1 profile" evidence="16">
    <location>
        <begin position="297"/>
        <end position="540"/>
    </location>
</feature>
<keyword evidence="5 12" id="KW-0297">G-protein coupled receptor</keyword>
<dbReference type="PANTHER" id="PTHR24232">
    <property type="entry name" value="G-PROTEIN COUPLED RECEPTOR"/>
    <property type="match status" value="1"/>
</dbReference>
<keyword evidence="15" id="KW-0732">Signal</keyword>
<reference evidence="17" key="3">
    <citation type="submission" date="2025-09" db="UniProtKB">
        <authorList>
            <consortium name="Ensembl"/>
        </authorList>
    </citation>
    <scope>IDENTIFICATION</scope>
    <source>
        <strain evidence="17">broiler</strain>
    </source>
</reference>
<feature type="transmembrane region" description="Helical" evidence="14">
    <location>
        <begin position="356"/>
        <end position="375"/>
    </location>
</feature>
<reference evidence="17" key="1">
    <citation type="submission" date="2020-11" db="EMBL/GenBank/DDBJ databases">
        <title>Gallus gallus (Chicken) genome, bGalGal1, GRCg7b, maternal haplotype autosomes + Z &amp; W.</title>
        <authorList>
            <person name="Warren W."/>
            <person name="Formenti G."/>
            <person name="Fedrigo O."/>
            <person name="Haase B."/>
            <person name="Mountcastle J."/>
            <person name="Balacco J."/>
            <person name="Tracey A."/>
            <person name="Schneider V."/>
            <person name="Okimoto R."/>
            <person name="Cheng H."/>
            <person name="Hawken R."/>
            <person name="Howe K."/>
            <person name="Jarvis E.D."/>
        </authorList>
    </citation>
    <scope>NUCLEOTIDE SEQUENCE [LARGE SCALE GENOMIC DNA]</scope>
    <source>
        <strain evidence="17">Broiler</strain>
    </source>
</reference>